<dbReference type="OrthoDB" id="680437at2"/>
<accession>A0A172TY66</accession>
<sequence>MSNEQPHINPWAEKLQQVSMPDTDASWQGMERLLDQHLPVEEKEKKRRFFFILFPVFLLGIGLMLLGGYLFTASKPQVKQHQQAAESGGVSITAVDSSSSGDATLLQASGNSKAVTSAGSQLPGAFTINTVVGDSGVSTTQAEQHAADAIKEKHTANSKTSSFKASNSANNNYPINYSEVSLGEKTAAAAGGNSAFRKTTKADSQTQMANGNTGTGVKKNKEKANAQNGSDINGGGNDVAILTNKRKDRETNAVKVDRNKAVANLSATVQHNSPMRTHLLPVLRKPVNPLQQLILKDSIDQLRSSVLSDSVLQAMKNKGSELIKRGWTFSVGVNHFVRINSQQPAPYKGNETTPNSEGLTGKITDYLPVPQARYHFNNKLFIQGELQFNAPQFTQPVQLEHRNYSDGLFNVNDTAYLKKLTYFNLPLSIHYSPLKRFYIGAGIQYSRLNNAIVLHEKTKTRGGSQFPDSTFKSSKQERIKDDTLFQKLHTSELRLLSDVSYQAGAFGVGVRYNYALRNLVKVPVVGGTITQARNSSLQLYIRYQFLDKRKRKHRASK</sequence>
<keyword evidence="2" id="KW-1133">Transmembrane helix</keyword>
<evidence type="ECO:0000313" key="3">
    <source>
        <dbReference type="EMBL" id="ANE52025.1"/>
    </source>
</evidence>
<evidence type="ECO:0000256" key="1">
    <source>
        <dbReference type="SAM" id="MobiDB-lite"/>
    </source>
</evidence>
<keyword evidence="4" id="KW-1185">Reference proteome</keyword>
<gene>
    <name evidence="3" type="ORF">SY85_17505</name>
</gene>
<feature type="compositionally biased region" description="Basic and acidic residues" evidence="1">
    <location>
        <begin position="145"/>
        <end position="155"/>
    </location>
</feature>
<feature type="compositionally biased region" description="Polar residues" evidence="1">
    <location>
        <begin position="202"/>
        <end position="212"/>
    </location>
</feature>
<reference evidence="3 4" key="2">
    <citation type="journal article" date="2016" name="Int. J. Syst. Evol. Microbiol.">
        <title>Flavisolibacter tropicus sp. nov., isolated from tropical soil.</title>
        <authorList>
            <person name="Lee J.J."/>
            <person name="Kang M.S."/>
            <person name="Kim G.S."/>
            <person name="Lee C.S."/>
            <person name="Lim S."/>
            <person name="Lee J."/>
            <person name="Roh S.H."/>
            <person name="Kang H."/>
            <person name="Ha J.M."/>
            <person name="Bae S."/>
            <person name="Jung H.Y."/>
            <person name="Kim M.K."/>
        </authorList>
    </citation>
    <scope>NUCLEOTIDE SEQUENCE [LARGE SCALE GENOMIC DNA]</scope>
    <source>
        <strain evidence="3 4">LCS9</strain>
    </source>
</reference>
<feature type="transmembrane region" description="Helical" evidence="2">
    <location>
        <begin position="49"/>
        <end position="71"/>
    </location>
</feature>
<dbReference type="Proteomes" id="UP000077177">
    <property type="component" value="Chromosome"/>
</dbReference>
<evidence type="ECO:0000256" key="2">
    <source>
        <dbReference type="SAM" id="Phobius"/>
    </source>
</evidence>
<proteinExistence type="predicted"/>
<keyword evidence="2" id="KW-0812">Transmembrane</keyword>
<dbReference type="AlphaFoldDB" id="A0A172TY66"/>
<organism evidence="3 4">
    <name type="scientific">Flavisolibacter tropicus</name>
    <dbReference type="NCBI Taxonomy" id="1492898"/>
    <lineage>
        <taxon>Bacteria</taxon>
        <taxon>Pseudomonadati</taxon>
        <taxon>Bacteroidota</taxon>
        <taxon>Chitinophagia</taxon>
        <taxon>Chitinophagales</taxon>
        <taxon>Chitinophagaceae</taxon>
        <taxon>Flavisolibacter</taxon>
    </lineage>
</organism>
<feature type="region of interest" description="Disordered" evidence="1">
    <location>
        <begin position="198"/>
        <end position="220"/>
    </location>
</feature>
<feature type="region of interest" description="Disordered" evidence="1">
    <location>
        <begin position="139"/>
        <end position="170"/>
    </location>
</feature>
<dbReference type="KEGG" id="fla:SY85_17505"/>
<name>A0A172TY66_9BACT</name>
<protein>
    <recommendedName>
        <fullName evidence="5">Outer membrane protein beta-barrel domain-containing protein</fullName>
    </recommendedName>
</protein>
<keyword evidence="2" id="KW-0472">Membrane</keyword>
<dbReference type="EMBL" id="CP011390">
    <property type="protein sequence ID" value="ANE52025.1"/>
    <property type="molecule type" value="Genomic_DNA"/>
</dbReference>
<dbReference type="RefSeq" id="WP_066406168.1">
    <property type="nucleotide sequence ID" value="NZ_CP011390.1"/>
</dbReference>
<evidence type="ECO:0008006" key="5">
    <source>
        <dbReference type="Google" id="ProtNLM"/>
    </source>
</evidence>
<dbReference type="STRING" id="1492898.SY85_17505"/>
<evidence type="ECO:0000313" key="4">
    <source>
        <dbReference type="Proteomes" id="UP000077177"/>
    </source>
</evidence>
<feature type="compositionally biased region" description="Low complexity" evidence="1">
    <location>
        <begin position="157"/>
        <end position="170"/>
    </location>
</feature>
<reference evidence="4" key="1">
    <citation type="submission" date="2015-01" db="EMBL/GenBank/DDBJ databases">
        <title>Flavisolibacter sp./LCS9/ whole genome sequencing.</title>
        <authorList>
            <person name="Kim M.K."/>
            <person name="Srinivasan S."/>
            <person name="Lee J.-J."/>
        </authorList>
    </citation>
    <scope>NUCLEOTIDE SEQUENCE [LARGE SCALE GENOMIC DNA]</scope>
    <source>
        <strain evidence="4">LCS9</strain>
    </source>
</reference>